<comment type="subcellular location">
    <subcellularLocation>
        <location evidence="6">Cell membrane</location>
        <topology evidence="6">Multi-pass membrane protein</topology>
    </subcellularLocation>
    <subcellularLocation>
        <location evidence="1">Membrane</location>
        <topology evidence="1">Multi-pass membrane protein</topology>
    </subcellularLocation>
</comment>
<feature type="region of interest" description="Disordered" evidence="7">
    <location>
        <begin position="303"/>
        <end position="325"/>
    </location>
</feature>
<dbReference type="GO" id="GO:0055085">
    <property type="term" value="P:transmembrane transport"/>
    <property type="evidence" value="ECO:0007669"/>
    <property type="project" value="InterPro"/>
</dbReference>
<gene>
    <name evidence="9" type="ORF">SERN_1988</name>
</gene>
<dbReference type="EMBL" id="RHPJ01000003">
    <property type="protein sequence ID" value="TGO04395.1"/>
    <property type="molecule type" value="Genomic_DNA"/>
</dbReference>
<evidence type="ECO:0000256" key="2">
    <source>
        <dbReference type="ARBA" id="ARBA00008034"/>
    </source>
</evidence>
<dbReference type="GO" id="GO:0043190">
    <property type="term" value="C:ATP-binding cassette (ABC) transporter complex"/>
    <property type="evidence" value="ECO:0007669"/>
    <property type="project" value="InterPro"/>
</dbReference>
<protein>
    <submittedName>
        <fullName evidence="9">Zinc ABC transporter, inner membrane permease protein ZnuB</fullName>
    </submittedName>
</protein>
<dbReference type="Gene3D" id="1.10.3470.10">
    <property type="entry name" value="ABC transporter involved in vitamin B12 uptake, BtuC"/>
    <property type="match status" value="1"/>
</dbReference>
<feature type="transmembrane region" description="Helical" evidence="8">
    <location>
        <begin position="144"/>
        <end position="168"/>
    </location>
</feature>
<dbReference type="PANTHER" id="PTHR30477">
    <property type="entry name" value="ABC-TRANSPORTER METAL-BINDING PROTEIN"/>
    <property type="match status" value="1"/>
</dbReference>
<comment type="similarity">
    <text evidence="2 6">Belongs to the ABC-3 integral membrane protein family.</text>
</comment>
<evidence type="ECO:0000313" key="10">
    <source>
        <dbReference type="Proteomes" id="UP000297318"/>
    </source>
</evidence>
<keyword evidence="6" id="KW-0813">Transport</keyword>
<feature type="transmembrane region" description="Helical" evidence="8">
    <location>
        <begin position="41"/>
        <end position="60"/>
    </location>
</feature>
<reference evidence="9 10" key="1">
    <citation type="submission" date="2018-11" db="EMBL/GenBank/DDBJ databases">
        <title>Complete genome sequencing of the Actinobacteria Serinibacter sp. K3-2.</title>
        <authorList>
            <person name="Rakitin A.L."/>
            <person name="Beletsky A.V."/>
            <person name="Mardanov A.V."/>
            <person name="Ravin N.V."/>
            <person name="Gromova A.S."/>
            <person name="Filippova S.N."/>
            <person name="Gal'Chenko V.F."/>
        </authorList>
    </citation>
    <scope>NUCLEOTIDE SEQUENCE [LARGE SCALE GENOMIC DNA]</scope>
    <source>
        <strain evidence="9 10">K3-2</strain>
    </source>
</reference>
<keyword evidence="3 6" id="KW-0812">Transmembrane</keyword>
<organism evidence="9 10">
    <name type="scientific">Serinibacter arcticus</name>
    <dbReference type="NCBI Taxonomy" id="1655435"/>
    <lineage>
        <taxon>Bacteria</taxon>
        <taxon>Bacillati</taxon>
        <taxon>Actinomycetota</taxon>
        <taxon>Actinomycetes</taxon>
        <taxon>Micrococcales</taxon>
        <taxon>Beutenbergiaceae</taxon>
        <taxon>Serinibacter</taxon>
    </lineage>
</organism>
<dbReference type="Proteomes" id="UP000297318">
    <property type="component" value="Unassembled WGS sequence"/>
</dbReference>
<sequence>MSTFVEMFSSPLMQRALIAAVVVGLAAPVMGTYLVQRRLSLLGDGIGHVALTGVAAGWLVGNAMSLTPHDALAIPGAVVAAVIGALAIDVVRARGRTSGDVALALLFYGGIAGGVLIIGLAGGTTANLMGYLFGSIATVSTSDLVQIVILGALVLGVGIGLRPALFAVSHDEEFARSLGLPVRLLNMMIAIVAALTVTVAMRVVGLLLVSAIMILPVAISQQVATSFRATMRLAMGVGVLVCVSGLVITYFRALSPGAVIVCLAIAVYAGVAAVRPLLVNRSRARGAQAAFDPHPDHPDDVLVAGMTEPGTAGGSTATRGTTARE</sequence>
<dbReference type="Pfam" id="PF00950">
    <property type="entry name" value="ABC-3"/>
    <property type="match status" value="1"/>
</dbReference>
<feature type="transmembrane region" description="Helical" evidence="8">
    <location>
        <begin position="257"/>
        <end position="278"/>
    </location>
</feature>
<evidence type="ECO:0000256" key="1">
    <source>
        <dbReference type="ARBA" id="ARBA00004141"/>
    </source>
</evidence>
<dbReference type="AlphaFoldDB" id="A0A4Z1DXH0"/>
<feature type="transmembrane region" description="Helical" evidence="8">
    <location>
        <begin position="180"/>
        <end position="197"/>
    </location>
</feature>
<dbReference type="SUPFAM" id="SSF81345">
    <property type="entry name" value="ABC transporter involved in vitamin B12 uptake, BtuC"/>
    <property type="match status" value="1"/>
</dbReference>
<keyword evidence="10" id="KW-1185">Reference proteome</keyword>
<feature type="transmembrane region" description="Helical" evidence="8">
    <location>
        <begin position="72"/>
        <end position="91"/>
    </location>
</feature>
<evidence type="ECO:0000256" key="3">
    <source>
        <dbReference type="ARBA" id="ARBA00022692"/>
    </source>
</evidence>
<keyword evidence="4 8" id="KW-1133">Transmembrane helix</keyword>
<evidence type="ECO:0000256" key="7">
    <source>
        <dbReference type="SAM" id="MobiDB-lite"/>
    </source>
</evidence>
<evidence type="ECO:0000256" key="4">
    <source>
        <dbReference type="ARBA" id="ARBA00022989"/>
    </source>
</evidence>
<comment type="caution">
    <text evidence="9">The sequence shown here is derived from an EMBL/GenBank/DDBJ whole genome shotgun (WGS) entry which is preliminary data.</text>
</comment>
<dbReference type="InterPro" id="IPR037294">
    <property type="entry name" value="ABC_BtuC-like"/>
</dbReference>
<evidence type="ECO:0000256" key="5">
    <source>
        <dbReference type="ARBA" id="ARBA00023136"/>
    </source>
</evidence>
<dbReference type="PANTHER" id="PTHR30477:SF0">
    <property type="entry name" value="METAL TRANSPORT SYSTEM MEMBRANE PROTEIN TM_0125-RELATED"/>
    <property type="match status" value="1"/>
</dbReference>
<feature type="transmembrane region" description="Helical" evidence="8">
    <location>
        <begin position="203"/>
        <end position="221"/>
    </location>
</feature>
<keyword evidence="5 8" id="KW-0472">Membrane</keyword>
<evidence type="ECO:0000256" key="8">
    <source>
        <dbReference type="SAM" id="Phobius"/>
    </source>
</evidence>
<feature type="transmembrane region" description="Helical" evidence="8">
    <location>
        <begin position="12"/>
        <end position="34"/>
    </location>
</feature>
<accession>A0A4Z1DXH0</accession>
<dbReference type="GO" id="GO:0010043">
    <property type="term" value="P:response to zinc ion"/>
    <property type="evidence" value="ECO:0007669"/>
    <property type="project" value="TreeGrafter"/>
</dbReference>
<proteinExistence type="inferred from homology"/>
<evidence type="ECO:0000313" key="9">
    <source>
        <dbReference type="EMBL" id="TGO04395.1"/>
    </source>
</evidence>
<feature type="compositionally biased region" description="Low complexity" evidence="7">
    <location>
        <begin position="314"/>
        <end position="325"/>
    </location>
</feature>
<feature type="transmembrane region" description="Helical" evidence="8">
    <location>
        <begin position="233"/>
        <end position="251"/>
    </location>
</feature>
<name>A0A4Z1DXH0_9MICO</name>
<dbReference type="InterPro" id="IPR001626">
    <property type="entry name" value="ABC_TroCD"/>
</dbReference>
<feature type="transmembrane region" description="Helical" evidence="8">
    <location>
        <begin position="103"/>
        <end position="124"/>
    </location>
</feature>
<dbReference type="CDD" id="cd06550">
    <property type="entry name" value="TM_ABC_iron-siderophores_like"/>
    <property type="match status" value="1"/>
</dbReference>
<evidence type="ECO:0000256" key="6">
    <source>
        <dbReference type="RuleBase" id="RU003943"/>
    </source>
</evidence>